<dbReference type="HOGENOM" id="CLU_2638433_0_0_1"/>
<keyword evidence="3" id="KW-1185">Reference proteome</keyword>
<reference evidence="2 3" key="1">
    <citation type="submission" date="2014-04" db="EMBL/GenBank/DDBJ databases">
        <authorList>
            <consortium name="DOE Joint Genome Institute"/>
            <person name="Kuo A."/>
            <person name="Kohler A."/>
            <person name="Nagy L.G."/>
            <person name="Floudas D."/>
            <person name="Copeland A."/>
            <person name="Barry K.W."/>
            <person name="Cichocki N."/>
            <person name="Veneault-Fourrey C."/>
            <person name="LaButti K."/>
            <person name="Lindquist E.A."/>
            <person name="Lipzen A."/>
            <person name="Lundell T."/>
            <person name="Morin E."/>
            <person name="Murat C."/>
            <person name="Sun H."/>
            <person name="Tunlid A."/>
            <person name="Henrissat B."/>
            <person name="Grigoriev I.V."/>
            <person name="Hibbett D.S."/>
            <person name="Martin F."/>
            <person name="Nordberg H.P."/>
            <person name="Cantor M.N."/>
            <person name="Hua S.X."/>
        </authorList>
    </citation>
    <scope>NUCLEOTIDE SEQUENCE [LARGE SCALE GENOMIC DNA]</scope>
    <source>
        <strain evidence="2 3">LaAM-08-1</strain>
    </source>
</reference>
<organism evidence="2 3">
    <name type="scientific">Laccaria amethystina LaAM-08-1</name>
    <dbReference type="NCBI Taxonomy" id="1095629"/>
    <lineage>
        <taxon>Eukaryota</taxon>
        <taxon>Fungi</taxon>
        <taxon>Dikarya</taxon>
        <taxon>Basidiomycota</taxon>
        <taxon>Agaricomycotina</taxon>
        <taxon>Agaricomycetes</taxon>
        <taxon>Agaricomycetidae</taxon>
        <taxon>Agaricales</taxon>
        <taxon>Agaricineae</taxon>
        <taxon>Hydnangiaceae</taxon>
        <taxon>Laccaria</taxon>
    </lineage>
</organism>
<reference evidence="3" key="2">
    <citation type="submission" date="2015-01" db="EMBL/GenBank/DDBJ databases">
        <title>Evolutionary Origins and Diversification of the Mycorrhizal Mutualists.</title>
        <authorList>
            <consortium name="DOE Joint Genome Institute"/>
            <consortium name="Mycorrhizal Genomics Consortium"/>
            <person name="Kohler A."/>
            <person name="Kuo A."/>
            <person name="Nagy L.G."/>
            <person name="Floudas D."/>
            <person name="Copeland A."/>
            <person name="Barry K.W."/>
            <person name="Cichocki N."/>
            <person name="Veneault-Fourrey C."/>
            <person name="LaButti K."/>
            <person name="Lindquist E.A."/>
            <person name="Lipzen A."/>
            <person name="Lundell T."/>
            <person name="Morin E."/>
            <person name="Murat C."/>
            <person name="Riley R."/>
            <person name="Ohm R."/>
            <person name="Sun H."/>
            <person name="Tunlid A."/>
            <person name="Henrissat B."/>
            <person name="Grigoriev I.V."/>
            <person name="Hibbett D.S."/>
            <person name="Martin F."/>
        </authorList>
    </citation>
    <scope>NUCLEOTIDE SEQUENCE [LARGE SCALE GENOMIC DNA]</scope>
    <source>
        <strain evidence="3">LaAM-08-1</strain>
    </source>
</reference>
<proteinExistence type="predicted"/>
<name>A0A0C9WIJ7_9AGAR</name>
<evidence type="ECO:0000256" key="1">
    <source>
        <dbReference type="SAM" id="MobiDB-lite"/>
    </source>
</evidence>
<accession>A0A0C9WIJ7</accession>
<dbReference type="EMBL" id="KN838867">
    <property type="protein sequence ID" value="KIJ93064.1"/>
    <property type="molecule type" value="Genomic_DNA"/>
</dbReference>
<feature type="region of interest" description="Disordered" evidence="1">
    <location>
        <begin position="1"/>
        <end position="22"/>
    </location>
</feature>
<sequence length="77" mass="8404">MRPGMQLDSPNRSNSKAAERGCSVTTPGVHYFQSRRTLSSVTVTSVEIQTDPKNCNSAGGMQQRFPSTHYLKTGVSE</sequence>
<evidence type="ECO:0000313" key="3">
    <source>
        <dbReference type="Proteomes" id="UP000054477"/>
    </source>
</evidence>
<evidence type="ECO:0000313" key="2">
    <source>
        <dbReference type="EMBL" id="KIJ93064.1"/>
    </source>
</evidence>
<protein>
    <submittedName>
        <fullName evidence="2">Uncharacterized protein</fullName>
    </submittedName>
</protein>
<dbReference type="Proteomes" id="UP000054477">
    <property type="component" value="Unassembled WGS sequence"/>
</dbReference>
<gene>
    <name evidence="2" type="ORF">K443DRAFT_684809</name>
</gene>
<dbReference type="AlphaFoldDB" id="A0A0C9WIJ7"/>